<evidence type="ECO:0000313" key="2">
    <source>
        <dbReference type="EMBL" id="CEE02610.1"/>
    </source>
</evidence>
<feature type="transmembrane region" description="Helical" evidence="1">
    <location>
        <begin position="9"/>
        <end position="33"/>
    </location>
</feature>
<dbReference type="AlphaFoldDB" id="A0A090J3Z9"/>
<evidence type="ECO:0000313" key="3">
    <source>
        <dbReference type="Proteomes" id="UP000040576"/>
    </source>
</evidence>
<keyword evidence="1" id="KW-0812">Transmembrane</keyword>
<keyword evidence="1" id="KW-0472">Membrane</keyword>
<sequence length="72" mass="7920">MRGRKLERILYLMLASMLIFWTVFPAVSAFAYITPGTPIVIVPGKPITPGTPIQEGTFIIPGKVYEPGNSRV</sequence>
<proteinExistence type="predicted"/>
<accession>A0A090J3Z9</accession>
<dbReference type="RefSeq" id="WP_034772266.1">
    <property type="nucleotide sequence ID" value="NZ_CCRF01000079.1"/>
</dbReference>
<name>A0A090J3Z9_9BACI</name>
<dbReference type="Proteomes" id="UP000040576">
    <property type="component" value="Unassembled WGS sequence"/>
</dbReference>
<organism evidence="2 3">
    <name type="scientific">Caldibacillus thermoamylovorans</name>
    <dbReference type="NCBI Taxonomy" id="35841"/>
    <lineage>
        <taxon>Bacteria</taxon>
        <taxon>Bacillati</taxon>
        <taxon>Bacillota</taxon>
        <taxon>Bacilli</taxon>
        <taxon>Bacillales</taxon>
        <taxon>Bacillaceae</taxon>
        <taxon>Caldibacillus</taxon>
    </lineage>
</organism>
<reference evidence="2 3" key="1">
    <citation type="submission" date="2014-07" db="EMBL/GenBank/DDBJ databases">
        <authorList>
            <person name="Wibberg Daniel"/>
        </authorList>
    </citation>
    <scope>NUCLEOTIDE SEQUENCE [LARGE SCALE GENOMIC DNA]</scope>
</reference>
<evidence type="ECO:0000256" key="1">
    <source>
        <dbReference type="SAM" id="Phobius"/>
    </source>
</evidence>
<protein>
    <submittedName>
        <fullName evidence="2">Putative membrane protein</fullName>
    </submittedName>
</protein>
<gene>
    <name evidence="2" type="ORF">BT1A1_2817</name>
</gene>
<dbReference type="EMBL" id="CCRF01000079">
    <property type="protein sequence ID" value="CEE02610.1"/>
    <property type="molecule type" value="Genomic_DNA"/>
</dbReference>
<keyword evidence="1" id="KW-1133">Transmembrane helix</keyword>
<keyword evidence="3" id="KW-1185">Reference proteome</keyword>